<sequence length="107" mass="12691">MAVSAVYYDISGFEMRDELFNKIVNGLSGLDHNHDFPRLCKVFTKLFDRICSDYVLAFCAAFDEISDFFRCAVIYRDRKALRFHIHYEVFAHYRESNESDISFFHIL</sequence>
<organism evidence="1">
    <name type="scientific">bioreactor metagenome</name>
    <dbReference type="NCBI Taxonomy" id="1076179"/>
    <lineage>
        <taxon>unclassified sequences</taxon>
        <taxon>metagenomes</taxon>
        <taxon>ecological metagenomes</taxon>
    </lineage>
</organism>
<proteinExistence type="predicted"/>
<evidence type="ECO:0000313" key="1">
    <source>
        <dbReference type="EMBL" id="MPM90394.1"/>
    </source>
</evidence>
<gene>
    <name evidence="1" type="ORF">SDC9_137515</name>
</gene>
<protein>
    <submittedName>
        <fullName evidence="1">Uncharacterized protein</fullName>
    </submittedName>
</protein>
<name>A0A645DLR8_9ZZZZ</name>
<dbReference type="EMBL" id="VSSQ01037649">
    <property type="protein sequence ID" value="MPM90394.1"/>
    <property type="molecule type" value="Genomic_DNA"/>
</dbReference>
<accession>A0A645DLR8</accession>
<comment type="caution">
    <text evidence="1">The sequence shown here is derived from an EMBL/GenBank/DDBJ whole genome shotgun (WGS) entry which is preliminary data.</text>
</comment>
<reference evidence="1" key="1">
    <citation type="submission" date="2019-08" db="EMBL/GenBank/DDBJ databases">
        <authorList>
            <person name="Kucharzyk K."/>
            <person name="Murdoch R.W."/>
            <person name="Higgins S."/>
            <person name="Loffler F."/>
        </authorList>
    </citation>
    <scope>NUCLEOTIDE SEQUENCE</scope>
</reference>
<dbReference type="AlphaFoldDB" id="A0A645DLR8"/>